<dbReference type="SMART" id="SM00448">
    <property type="entry name" value="REC"/>
    <property type="match status" value="1"/>
</dbReference>
<dbReference type="PANTHER" id="PTHR44591:SF3">
    <property type="entry name" value="RESPONSE REGULATORY DOMAIN-CONTAINING PROTEIN"/>
    <property type="match status" value="1"/>
</dbReference>
<dbReference type="GO" id="GO:0000160">
    <property type="term" value="P:phosphorelay signal transduction system"/>
    <property type="evidence" value="ECO:0007669"/>
    <property type="project" value="InterPro"/>
</dbReference>
<evidence type="ECO:0000256" key="2">
    <source>
        <dbReference type="PROSITE-ProRule" id="PRU00169"/>
    </source>
</evidence>
<dbReference type="AlphaFoldDB" id="A0A2H0LY12"/>
<dbReference type="PANTHER" id="PTHR44591">
    <property type="entry name" value="STRESS RESPONSE REGULATOR PROTEIN 1"/>
    <property type="match status" value="1"/>
</dbReference>
<accession>A0A2H0LY12</accession>
<dbReference type="Pfam" id="PF00072">
    <property type="entry name" value="Response_reg"/>
    <property type="match status" value="1"/>
</dbReference>
<dbReference type="Gene3D" id="3.40.50.2300">
    <property type="match status" value="1"/>
</dbReference>
<dbReference type="Proteomes" id="UP000229641">
    <property type="component" value="Unassembled WGS sequence"/>
</dbReference>
<feature type="domain" description="Response regulatory" evidence="3">
    <location>
        <begin position="5"/>
        <end position="133"/>
    </location>
</feature>
<evidence type="ECO:0000256" key="1">
    <source>
        <dbReference type="ARBA" id="ARBA00022553"/>
    </source>
</evidence>
<dbReference type="SUPFAM" id="SSF52172">
    <property type="entry name" value="CheY-like"/>
    <property type="match status" value="1"/>
</dbReference>
<keyword evidence="1 2" id="KW-0597">Phosphoprotein</keyword>
<dbReference type="InterPro" id="IPR011006">
    <property type="entry name" value="CheY-like_superfamily"/>
</dbReference>
<gene>
    <name evidence="4" type="ORF">COV72_03830</name>
</gene>
<comment type="caution">
    <text evidence="4">The sequence shown here is derived from an EMBL/GenBank/DDBJ whole genome shotgun (WGS) entry which is preliminary data.</text>
</comment>
<name>A0A2H0LY12_9BACT</name>
<dbReference type="CDD" id="cd00156">
    <property type="entry name" value="REC"/>
    <property type="match status" value="1"/>
</dbReference>
<feature type="modified residue" description="4-aspartylphosphate" evidence="2">
    <location>
        <position position="54"/>
    </location>
</feature>
<sequence>MDKPKLLIIDDDEELCLELAEILRQENYIADTVFDGRSGISRIGGRGYSLVILDLKMPRMSGYDVLRYIRAGFPSLKVIVITGIDLNKLNAEMENVFTKKAGESPANILKRADAVLSKPFDVEELLNKISELTSKCRPV</sequence>
<reference evidence="4 5" key="1">
    <citation type="submission" date="2017-09" db="EMBL/GenBank/DDBJ databases">
        <title>Depth-based differentiation of microbial function through sediment-hosted aquifers and enrichment of novel symbionts in the deep terrestrial subsurface.</title>
        <authorList>
            <person name="Probst A.J."/>
            <person name="Ladd B."/>
            <person name="Jarett J.K."/>
            <person name="Geller-Mcgrath D.E."/>
            <person name="Sieber C.M."/>
            <person name="Emerson J.B."/>
            <person name="Anantharaman K."/>
            <person name="Thomas B.C."/>
            <person name="Malmstrom R."/>
            <person name="Stieglmeier M."/>
            <person name="Klingl A."/>
            <person name="Woyke T."/>
            <person name="Ryan C.M."/>
            <person name="Banfield J.F."/>
        </authorList>
    </citation>
    <scope>NUCLEOTIDE SEQUENCE [LARGE SCALE GENOMIC DNA]</scope>
    <source>
        <strain evidence="4">CG11_big_fil_rev_8_21_14_0_20_42_13</strain>
    </source>
</reference>
<evidence type="ECO:0000259" key="3">
    <source>
        <dbReference type="PROSITE" id="PS50110"/>
    </source>
</evidence>
<proteinExistence type="predicted"/>
<dbReference type="EMBL" id="PCWA01000054">
    <property type="protein sequence ID" value="PIQ89281.1"/>
    <property type="molecule type" value="Genomic_DNA"/>
</dbReference>
<dbReference type="InterPro" id="IPR001789">
    <property type="entry name" value="Sig_transdc_resp-reg_receiver"/>
</dbReference>
<organism evidence="4 5">
    <name type="scientific">Candidatus Ghiorseimicrobium undicola</name>
    <dbReference type="NCBI Taxonomy" id="1974746"/>
    <lineage>
        <taxon>Bacteria</taxon>
        <taxon>Pseudomonadati</taxon>
        <taxon>Candidatus Omnitrophota</taxon>
        <taxon>Candidatus Ghiorseimicrobium</taxon>
    </lineage>
</organism>
<dbReference type="InterPro" id="IPR050595">
    <property type="entry name" value="Bact_response_regulator"/>
</dbReference>
<evidence type="ECO:0000313" key="5">
    <source>
        <dbReference type="Proteomes" id="UP000229641"/>
    </source>
</evidence>
<protein>
    <recommendedName>
        <fullName evidence="3">Response regulatory domain-containing protein</fullName>
    </recommendedName>
</protein>
<evidence type="ECO:0000313" key="4">
    <source>
        <dbReference type="EMBL" id="PIQ89281.1"/>
    </source>
</evidence>
<dbReference type="PROSITE" id="PS50110">
    <property type="entry name" value="RESPONSE_REGULATORY"/>
    <property type="match status" value="1"/>
</dbReference>